<evidence type="ECO:0000256" key="1">
    <source>
        <dbReference type="SAM" id="MobiDB-lite"/>
    </source>
</evidence>
<feature type="compositionally biased region" description="Gly residues" evidence="1">
    <location>
        <begin position="480"/>
        <end position="490"/>
    </location>
</feature>
<feature type="region of interest" description="Disordered" evidence="1">
    <location>
        <begin position="569"/>
        <end position="593"/>
    </location>
</feature>
<evidence type="ECO:0000259" key="2">
    <source>
        <dbReference type="Pfam" id="PF13086"/>
    </source>
</evidence>
<feature type="compositionally biased region" description="Gly residues" evidence="1">
    <location>
        <begin position="527"/>
        <end position="537"/>
    </location>
</feature>
<dbReference type="InterPro" id="IPR027417">
    <property type="entry name" value="P-loop_NTPase"/>
</dbReference>
<feature type="compositionally biased region" description="Low complexity" evidence="1">
    <location>
        <begin position="715"/>
        <end position="731"/>
    </location>
</feature>
<gene>
    <name evidence="4" type="ORF">C6P46_004109</name>
</gene>
<feature type="region of interest" description="Disordered" evidence="1">
    <location>
        <begin position="244"/>
        <end position="372"/>
    </location>
</feature>
<protein>
    <recommendedName>
        <fullName evidence="6">DNA helicase</fullName>
    </recommendedName>
</protein>
<accession>A0A9P6W328</accession>
<dbReference type="InterPro" id="IPR041677">
    <property type="entry name" value="DNA2/NAM7_AAA_11"/>
</dbReference>
<dbReference type="CDD" id="cd18808">
    <property type="entry name" value="SF1_C_Upf1"/>
    <property type="match status" value="1"/>
</dbReference>
<dbReference type="GO" id="GO:0004386">
    <property type="term" value="F:helicase activity"/>
    <property type="evidence" value="ECO:0007669"/>
    <property type="project" value="InterPro"/>
</dbReference>
<dbReference type="PANTHER" id="PTHR10887">
    <property type="entry name" value="DNA2/NAM7 HELICASE FAMILY"/>
    <property type="match status" value="1"/>
</dbReference>
<feature type="region of interest" description="Disordered" evidence="1">
    <location>
        <begin position="1085"/>
        <end position="1118"/>
    </location>
</feature>
<feature type="region of interest" description="Disordered" evidence="1">
    <location>
        <begin position="48"/>
        <end position="90"/>
    </location>
</feature>
<keyword evidence="5" id="KW-1185">Reference proteome</keyword>
<feature type="region of interest" description="Disordered" evidence="1">
    <location>
        <begin position="147"/>
        <end position="230"/>
    </location>
</feature>
<feature type="compositionally biased region" description="Basic residues" evidence="1">
    <location>
        <begin position="308"/>
        <end position="323"/>
    </location>
</feature>
<reference evidence="4 5" key="1">
    <citation type="submission" date="2020-11" db="EMBL/GenBank/DDBJ databases">
        <title>Kefir isolates.</title>
        <authorList>
            <person name="Marcisauskas S."/>
            <person name="Kim Y."/>
            <person name="Blasche S."/>
        </authorList>
    </citation>
    <scope>NUCLEOTIDE SEQUENCE [LARGE SCALE GENOMIC DNA]</scope>
    <source>
        <strain evidence="4 5">KR</strain>
    </source>
</reference>
<dbReference type="InterPro" id="IPR041679">
    <property type="entry name" value="DNA2/NAM7-like_C"/>
</dbReference>
<feature type="compositionally biased region" description="Low complexity" evidence="1">
    <location>
        <begin position="188"/>
        <end position="205"/>
    </location>
</feature>
<feature type="compositionally biased region" description="Polar residues" evidence="1">
    <location>
        <begin position="517"/>
        <end position="526"/>
    </location>
</feature>
<dbReference type="Pfam" id="PF13087">
    <property type="entry name" value="AAA_12"/>
    <property type="match status" value="1"/>
</dbReference>
<feature type="compositionally biased region" description="Polar residues" evidence="1">
    <location>
        <begin position="78"/>
        <end position="90"/>
    </location>
</feature>
<dbReference type="Pfam" id="PF13086">
    <property type="entry name" value="AAA_11"/>
    <property type="match status" value="1"/>
</dbReference>
<feature type="compositionally biased region" description="Low complexity" evidence="1">
    <location>
        <begin position="244"/>
        <end position="258"/>
    </location>
</feature>
<evidence type="ECO:0000313" key="5">
    <source>
        <dbReference type="Proteomes" id="UP000777482"/>
    </source>
</evidence>
<dbReference type="PANTHER" id="PTHR10887:SF495">
    <property type="entry name" value="HELICASE SENATAXIN ISOFORM X1-RELATED"/>
    <property type="match status" value="1"/>
</dbReference>
<dbReference type="EMBL" id="PUHQ01000037">
    <property type="protein sequence ID" value="KAG0661155.1"/>
    <property type="molecule type" value="Genomic_DNA"/>
</dbReference>
<feature type="region of interest" description="Disordered" evidence="1">
    <location>
        <begin position="471"/>
        <end position="538"/>
    </location>
</feature>
<dbReference type="SUPFAM" id="SSF52540">
    <property type="entry name" value="P-loop containing nucleoside triphosphate hydrolases"/>
    <property type="match status" value="1"/>
</dbReference>
<name>A0A9P6W328_RHOMI</name>
<feature type="domain" description="DNA2/NAM7 helicase helicase" evidence="2">
    <location>
        <begin position="778"/>
        <end position="1010"/>
    </location>
</feature>
<evidence type="ECO:0008006" key="6">
    <source>
        <dbReference type="Google" id="ProtNLM"/>
    </source>
</evidence>
<feature type="compositionally biased region" description="Basic and acidic residues" evidence="1">
    <location>
        <begin position="169"/>
        <end position="182"/>
    </location>
</feature>
<feature type="domain" description="DNA2/NAM7 helicase-like C-terminal" evidence="3">
    <location>
        <begin position="1018"/>
        <end position="1258"/>
    </location>
</feature>
<dbReference type="Gene3D" id="3.40.50.300">
    <property type="entry name" value="P-loop containing nucleotide triphosphate hydrolases"/>
    <property type="match status" value="2"/>
</dbReference>
<proteinExistence type="predicted"/>
<comment type="caution">
    <text evidence="4">The sequence shown here is derived from an EMBL/GenBank/DDBJ whole genome shotgun (WGS) entry which is preliminary data.</text>
</comment>
<dbReference type="InterPro" id="IPR047187">
    <property type="entry name" value="SF1_C_Upf1"/>
</dbReference>
<feature type="compositionally biased region" description="Low complexity" evidence="1">
    <location>
        <begin position="294"/>
        <end position="307"/>
    </location>
</feature>
<evidence type="ECO:0000313" key="4">
    <source>
        <dbReference type="EMBL" id="KAG0661155.1"/>
    </source>
</evidence>
<feature type="compositionally biased region" description="Basic and acidic residues" evidence="1">
    <location>
        <begin position="50"/>
        <end position="62"/>
    </location>
</feature>
<dbReference type="InterPro" id="IPR045055">
    <property type="entry name" value="DNA2/NAM7-like"/>
</dbReference>
<organism evidence="4 5">
    <name type="scientific">Rhodotorula mucilaginosa</name>
    <name type="common">Yeast</name>
    <name type="synonym">Rhodotorula rubra</name>
    <dbReference type="NCBI Taxonomy" id="5537"/>
    <lineage>
        <taxon>Eukaryota</taxon>
        <taxon>Fungi</taxon>
        <taxon>Dikarya</taxon>
        <taxon>Basidiomycota</taxon>
        <taxon>Pucciniomycotina</taxon>
        <taxon>Microbotryomycetes</taxon>
        <taxon>Sporidiobolales</taxon>
        <taxon>Sporidiobolaceae</taxon>
        <taxon>Rhodotorula</taxon>
    </lineage>
</organism>
<feature type="region of interest" description="Disordered" evidence="1">
    <location>
        <begin position="711"/>
        <end position="743"/>
    </location>
</feature>
<dbReference type="OrthoDB" id="6513042at2759"/>
<sequence length="1338" mass="145507">MAAAVASRSASASSPSLVKHLAAAAASSCVCPCRHSSTSTPRRARLLLQQDEHSTRERERQQPDASVLRIKWDDSLSRPPTTTPLANDTTQDWMSQFWSDVPTTTTLDSDLDRDLDQEFLRSIDHDPPRSDDKDDDEFAQLVVHIIEANRNNSDTNSPPPSTRPPTESVRIDKEGEQQREHAVASLSRTDPATTATTTTTTTESDTTTRRPRRRSRQARPALNAADRPSNFALSVLPPTLVRRTLPLSSTTPSSSTRSGIDDEAPPASQWLERSRAPVRSQEGAATRIDPYRPYPLVSSSSSSAAPHPHAHPHPHPHPHRHPHREPQPHHFPLASRNDWRLSSPARFTLRSPPSPNQSSKSPTLPLSSAKETCTLSSGRNRLVGVGPDAARVGKAWRVVREWEGWGWKSRVPEGSAGGKGEWKDADTYIERFQRLLDLSKTSDEQHYLASLARAGTPLERQGKGLTVTRASGTWLTSPSSGGGGGGGGHGSAAAGTVTAQRGNGEMMTMAEKKRTGRSSSTPSSKNAGGGGAGGGGKAIAEFRTEGGYEVTEEEGFKFESGMVLRITESVEDSSSGGDYSGPRPPPPSSLSSEITDKWYVQGTLLEVRRDKLVVAFDEVDWWPLDDPGESYQIDIGLDLSSYALQQDALDKLYYDPARQRERNMLETLAAQEEFVLASEEQSAAVAAAAAAEGGTRRQIREWTLQGTELREEIVPSSASSSSGAPSESSTTEGEESPPLLARPIESDLFRDNQLIHSWIERYRRDDPLVLPGDPDLGLNASQTKAIAMALGDRLSLIQGPPGTGKSQTIVSLIALLKLHFRVPHPILLAAPTHVSVDHLVSLLVRAGLNPLRCGKAHRVSPEARNWTIEKRQEEHPLWKATEAARLASEEARVKLQEYRDAVRGTKEATNSATIKKDAELTELFRKTWRTFIVREQKLYASLLATADVFCATAVGSGASKVLNMVDFPIVLLDEAAMCTEPVSLIPLMKGAQHATLIGDHKQLPAVVTSKEARRERLHTSLFERLLQSGTVNSTLLDTQYRMRPAISSFPNDSFYQGALRDASIVEERPPPLKSQFLLPQLPEALGPSSTVSAPRSTIERDGANSTSSPTVEGEPFPVSFVAHSSPESTYRQSLLNRGESDLLITIVGDLLSANPDLVASDIGIISPYYAQMRLVSNSFASGFASARLGELLGPDRAASVVDVEVNTVDGFQGREKRVVLLSTVRSNRGGWIGFLNDKRRLNVALTRARDALIVVGNEHTLRRAAARAAPLTVPPPPRTSQVLQALREEEDKEGGIFAAAAGDAAADPDADPRIWADFLDWCQERGIVQRLEGPPVPA</sequence>
<dbReference type="Proteomes" id="UP000777482">
    <property type="component" value="Unassembled WGS sequence"/>
</dbReference>
<evidence type="ECO:0000259" key="3">
    <source>
        <dbReference type="Pfam" id="PF13087"/>
    </source>
</evidence>